<keyword evidence="8 9" id="KW-0472">Membrane</keyword>
<keyword evidence="5" id="KW-0630">Potassium</keyword>
<dbReference type="Proteomes" id="UP000005270">
    <property type="component" value="Chromosome"/>
</dbReference>
<feature type="transmembrane region" description="Helical" evidence="9">
    <location>
        <begin position="277"/>
        <end position="296"/>
    </location>
</feature>
<feature type="transmembrane region" description="Helical" evidence="9">
    <location>
        <begin position="245"/>
        <end position="265"/>
    </location>
</feature>
<name>I3TDE3_THEC1</name>
<dbReference type="PANTHER" id="PTHR30607:SF2">
    <property type="entry name" value="POTASSIUM-TRANSPORTING ATPASE POTASSIUM-BINDING SUBUNIT"/>
    <property type="match status" value="1"/>
</dbReference>
<feature type="transmembrane region" description="Helical" evidence="9">
    <location>
        <begin position="129"/>
        <end position="153"/>
    </location>
</feature>
<evidence type="ECO:0000256" key="6">
    <source>
        <dbReference type="ARBA" id="ARBA00022989"/>
    </source>
</evidence>
<evidence type="ECO:0000313" key="10">
    <source>
        <dbReference type="EMBL" id="AFK50781.1"/>
    </source>
</evidence>
<feature type="transmembrane region" description="Helical" evidence="9">
    <location>
        <begin position="399"/>
        <end position="418"/>
    </location>
</feature>
<evidence type="ECO:0000256" key="2">
    <source>
        <dbReference type="ARBA" id="ARBA00022475"/>
    </source>
</evidence>
<sequence>MIQSLIVYWLNIFLVTVMTGYVLSGVIRKMVVEWHKKPPRVLEVVYRCLDRIGLDTTNKSFTDYAKDLLFFNFILIAIDTVLLAKQGLFFGGADLSWDLAFNTAVSFATNTNLQHYIGETTLTNMAQSVVIGSTMFLAPATGIAVSLAFLRSLIGESAGNFYRDLVMAVGLLLLPLSIVSAVLLSVLGVPQTFNEWIRVDNPYSGSFMLRLGPVASFEAIKLLGTNGGGFYGSNSAYPLENPSGLTNFIESVLMLLIPTSMLFAFGRVLGKRRGLSLFAVAYVTAFIIVGVSVASGVPPLNSLVEPRLGYPGSLVFNTASLLSDTGATASSLLAMKPSAIVAFLTAMFIQAVPGADGVGLLYLLVYVFIIIFIGSLMVGKTPRFINIPISPRVVKLSTVIFLIHPAIILVPTSIALVLRQYTAFSNRLDPLTYTMVLYEYTSAAANNGSGYLGPLGNTVFWNLSTAIVMLLGRYLPIFLFLLIADDISKAKRSVAEEPVETQGLLFVVFSVVMILILTALTFFPFLAIGPLLMGG</sequence>
<keyword evidence="6 9" id="KW-1133">Transmembrane helix</keyword>
<organism evidence="10 11">
    <name type="scientific">Thermogladius calderae (strain DSM 22663 / VKM B-2946 / 1633)</name>
    <dbReference type="NCBI Taxonomy" id="1184251"/>
    <lineage>
        <taxon>Archaea</taxon>
        <taxon>Thermoproteota</taxon>
        <taxon>Thermoprotei</taxon>
        <taxon>Desulfurococcales</taxon>
        <taxon>Desulfurococcaceae</taxon>
        <taxon>Thermogladius</taxon>
    </lineage>
</organism>
<dbReference type="GO" id="GO:0005886">
    <property type="term" value="C:plasma membrane"/>
    <property type="evidence" value="ECO:0007669"/>
    <property type="project" value="TreeGrafter"/>
</dbReference>
<gene>
    <name evidence="10" type="ordered locus">TCELL_0356</name>
</gene>
<dbReference type="KEGG" id="thg:TCELL_0356"/>
<evidence type="ECO:0000256" key="3">
    <source>
        <dbReference type="ARBA" id="ARBA00022538"/>
    </source>
</evidence>
<evidence type="ECO:0000256" key="9">
    <source>
        <dbReference type="SAM" id="Phobius"/>
    </source>
</evidence>
<feature type="transmembrane region" description="Helical" evidence="9">
    <location>
        <begin position="459"/>
        <end position="483"/>
    </location>
</feature>
<feature type="transmembrane region" description="Helical" evidence="9">
    <location>
        <begin position="6"/>
        <end position="27"/>
    </location>
</feature>
<evidence type="ECO:0000256" key="4">
    <source>
        <dbReference type="ARBA" id="ARBA00022692"/>
    </source>
</evidence>
<evidence type="ECO:0000256" key="1">
    <source>
        <dbReference type="ARBA" id="ARBA00022448"/>
    </source>
</evidence>
<dbReference type="EMBL" id="CP003531">
    <property type="protein sequence ID" value="AFK50781.1"/>
    <property type="molecule type" value="Genomic_DNA"/>
</dbReference>
<keyword evidence="2" id="KW-1003">Cell membrane</keyword>
<evidence type="ECO:0000256" key="7">
    <source>
        <dbReference type="ARBA" id="ARBA00023065"/>
    </source>
</evidence>
<dbReference type="InterPro" id="IPR004623">
    <property type="entry name" value="KdpA"/>
</dbReference>
<keyword evidence="1" id="KW-0813">Transport</keyword>
<dbReference type="STRING" id="1184251.TCELL_0356"/>
<keyword evidence="3" id="KW-0633">Potassium transport</keyword>
<dbReference type="GO" id="GO:0008556">
    <property type="term" value="F:P-type potassium transmembrane transporter activity"/>
    <property type="evidence" value="ECO:0007669"/>
    <property type="project" value="InterPro"/>
</dbReference>
<evidence type="ECO:0000256" key="5">
    <source>
        <dbReference type="ARBA" id="ARBA00022958"/>
    </source>
</evidence>
<feature type="transmembrane region" description="Helical" evidence="9">
    <location>
        <begin position="359"/>
        <end position="378"/>
    </location>
</feature>
<dbReference type="GeneID" id="13012641"/>
<evidence type="ECO:0000313" key="11">
    <source>
        <dbReference type="Proteomes" id="UP000005270"/>
    </source>
</evidence>
<feature type="transmembrane region" description="Helical" evidence="9">
    <location>
        <begin position="68"/>
        <end position="89"/>
    </location>
</feature>
<keyword evidence="7" id="KW-0406">Ion transport</keyword>
<dbReference type="HOGENOM" id="CLU_018614_3_0_2"/>
<feature type="transmembrane region" description="Helical" evidence="9">
    <location>
        <begin position="504"/>
        <end position="528"/>
    </location>
</feature>
<dbReference type="PANTHER" id="PTHR30607">
    <property type="entry name" value="POTASSIUM-TRANSPORTING ATPASE A CHAIN"/>
    <property type="match status" value="1"/>
</dbReference>
<feature type="transmembrane region" description="Helical" evidence="9">
    <location>
        <begin position="165"/>
        <end position="189"/>
    </location>
</feature>
<proteinExistence type="predicted"/>
<evidence type="ECO:0000256" key="8">
    <source>
        <dbReference type="ARBA" id="ARBA00023136"/>
    </source>
</evidence>
<dbReference type="PIRSF" id="PIRSF001294">
    <property type="entry name" value="K_ATPaseA"/>
    <property type="match status" value="1"/>
</dbReference>
<protein>
    <submittedName>
        <fullName evidence="10">Potassium-transporting ATPase subunit A</fullName>
    </submittedName>
</protein>
<dbReference type="AlphaFoldDB" id="I3TDE3"/>
<keyword evidence="11" id="KW-1185">Reference proteome</keyword>
<accession>I3TDE3</accession>
<dbReference type="RefSeq" id="WP_014737031.1">
    <property type="nucleotide sequence ID" value="NC_017954.1"/>
</dbReference>
<dbReference type="InParanoid" id="I3TDE3"/>
<reference evidence="10 11" key="1">
    <citation type="journal article" date="2012" name="J. Bacteriol.">
        <title>Complete genome sequence of the hyperthermophilic cellulolytic Crenarchaeon 'Thermogladius cellulolyticus' 1633.</title>
        <authorList>
            <person name="Mardanov A.V."/>
            <person name="Kochetkova T.V."/>
            <person name="Beletsky A.V."/>
            <person name="Bonch-Osmolovskaya E.A."/>
            <person name="Ravin N.V."/>
            <person name="Skryabin K.G."/>
        </authorList>
    </citation>
    <scope>NUCLEOTIDE SEQUENCE [LARGE SCALE GENOMIC DNA]</scope>
    <source>
        <strain evidence="11">DSM 22663 / VKM B-2946 / 1633</strain>
    </source>
</reference>
<dbReference type="eggNOG" id="arCOG04804">
    <property type="taxonomic scope" value="Archaea"/>
</dbReference>
<dbReference type="OrthoDB" id="56688at2157"/>
<dbReference type="Pfam" id="PF03814">
    <property type="entry name" value="KdpA"/>
    <property type="match status" value="1"/>
</dbReference>
<keyword evidence="4 9" id="KW-0812">Transmembrane</keyword>